<keyword evidence="1" id="KW-0812">Transmembrane</keyword>
<keyword evidence="1" id="KW-0472">Membrane</keyword>
<gene>
    <name evidence="2" type="ORF">D7Y07_20705</name>
</gene>
<dbReference type="Proteomes" id="UP000267159">
    <property type="component" value="Unassembled WGS sequence"/>
</dbReference>
<evidence type="ECO:0000313" key="3">
    <source>
        <dbReference type="Proteomes" id="UP000267159"/>
    </source>
</evidence>
<comment type="caution">
    <text evidence="2">The sequence shown here is derived from an EMBL/GenBank/DDBJ whole genome shotgun (WGS) entry which is preliminary data.</text>
</comment>
<dbReference type="EMBL" id="RAZM01000170">
    <property type="protein sequence ID" value="RLT78181.1"/>
    <property type="molecule type" value="Genomic_DNA"/>
</dbReference>
<sequence length="80" mass="9156">MVLVWLFPICCRTTKPKDSGIRYKAMQYALTFTLTLPCALKITEVLCGHALLVDSIKIVFVSIFVQSACFLFFKYKQTKN</sequence>
<feature type="transmembrane region" description="Helical" evidence="1">
    <location>
        <begin position="55"/>
        <end position="73"/>
    </location>
</feature>
<evidence type="ECO:0000313" key="2">
    <source>
        <dbReference type="EMBL" id="RLT78181.1"/>
    </source>
</evidence>
<evidence type="ECO:0000256" key="1">
    <source>
        <dbReference type="SAM" id="Phobius"/>
    </source>
</evidence>
<accession>A0A3L8A3N1</accession>
<organism evidence="2 3">
    <name type="scientific">Bacteroides acidifaciens</name>
    <dbReference type="NCBI Taxonomy" id="85831"/>
    <lineage>
        <taxon>Bacteria</taxon>
        <taxon>Pseudomonadati</taxon>
        <taxon>Bacteroidota</taxon>
        <taxon>Bacteroidia</taxon>
        <taxon>Bacteroidales</taxon>
        <taxon>Bacteroidaceae</taxon>
        <taxon>Bacteroides</taxon>
    </lineage>
</organism>
<name>A0A3L8A3N1_9BACE</name>
<keyword evidence="1" id="KW-1133">Transmembrane helix</keyword>
<reference evidence="2 3" key="1">
    <citation type="submission" date="2018-09" db="EMBL/GenBank/DDBJ databases">
        <title>Murine metabolic-syndrome-specific gut microbial biobank.</title>
        <authorList>
            <person name="Liu C."/>
        </authorList>
    </citation>
    <scope>NUCLEOTIDE SEQUENCE [LARGE SCALE GENOMIC DNA]</scope>
    <source>
        <strain evidence="2 3">0.1X-D8-26</strain>
    </source>
</reference>
<protein>
    <submittedName>
        <fullName evidence="2">Uncharacterized protein</fullName>
    </submittedName>
</protein>
<dbReference type="AlphaFoldDB" id="A0A3L8A3N1"/>
<proteinExistence type="predicted"/>